<protein>
    <recommendedName>
        <fullName evidence="1">Symplekin/Pta1 N-terminal domain-containing protein</fullName>
    </recommendedName>
</protein>
<organism evidence="3 4">
    <name type="scientific">Ilex paraguariensis</name>
    <name type="common">yerba mate</name>
    <dbReference type="NCBI Taxonomy" id="185542"/>
    <lineage>
        <taxon>Eukaryota</taxon>
        <taxon>Viridiplantae</taxon>
        <taxon>Streptophyta</taxon>
        <taxon>Embryophyta</taxon>
        <taxon>Tracheophyta</taxon>
        <taxon>Spermatophyta</taxon>
        <taxon>Magnoliopsida</taxon>
        <taxon>eudicotyledons</taxon>
        <taxon>Gunneridae</taxon>
        <taxon>Pentapetalae</taxon>
        <taxon>asterids</taxon>
        <taxon>campanulids</taxon>
        <taxon>Aquifoliales</taxon>
        <taxon>Aquifoliaceae</taxon>
        <taxon>Ilex</taxon>
    </lineage>
</organism>
<dbReference type="SUPFAM" id="SSF48371">
    <property type="entry name" value="ARM repeat"/>
    <property type="match status" value="1"/>
</dbReference>
<dbReference type="InterPro" id="IPR032460">
    <property type="entry name" value="Symplekin/Pta1_N"/>
</dbReference>
<dbReference type="Pfam" id="PF11935">
    <property type="entry name" value="SYMPK_PTA1_N"/>
    <property type="match status" value="1"/>
</dbReference>
<dbReference type="AlphaFoldDB" id="A0ABC8U6F3"/>
<dbReference type="EMBL" id="CAUOFW020006672">
    <property type="protein sequence ID" value="CAK9175668.1"/>
    <property type="molecule type" value="Genomic_DNA"/>
</dbReference>
<dbReference type="EMBL" id="CAUOFW020003081">
    <property type="protein sequence ID" value="CAK9157917.1"/>
    <property type="molecule type" value="Genomic_DNA"/>
</dbReference>
<feature type="domain" description="Symplekin/Pta1 N-terminal" evidence="1">
    <location>
        <begin position="98"/>
        <end position="243"/>
    </location>
</feature>
<evidence type="ECO:0000313" key="2">
    <source>
        <dbReference type="EMBL" id="CAK9157917.1"/>
    </source>
</evidence>
<proteinExistence type="predicted"/>
<dbReference type="Gene3D" id="1.25.10.10">
    <property type="entry name" value="Leucine-rich Repeat Variant"/>
    <property type="match status" value="1"/>
</dbReference>
<evidence type="ECO:0000259" key="1">
    <source>
        <dbReference type="Pfam" id="PF11935"/>
    </source>
</evidence>
<keyword evidence="4" id="KW-1185">Reference proteome</keyword>
<dbReference type="PANTHER" id="PTHR47184">
    <property type="entry name" value="PHOSPHATIDYLINOSITOL 3-AND 4-KINASE FAMILY PROTEIN-RELATED"/>
    <property type="match status" value="1"/>
</dbReference>
<reference evidence="3 4" key="1">
    <citation type="submission" date="2024-02" db="EMBL/GenBank/DDBJ databases">
        <authorList>
            <person name="Vignale AGUSTIN F."/>
            <person name="Sosa J E."/>
            <person name="Modenutti C."/>
        </authorList>
    </citation>
    <scope>NUCLEOTIDE SEQUENCE [LARGE SCALE GENOMIC DNA]</scope>
</reference>
<dbReference type="InterPro" id="IPR016024">
    <property type="entry name" value="ARM-type_fold"/>
</dbReference>
<dbReference type="InterPro" id="IPR011989">
    <property type="entry name" value="ARM-like"/>
</dbReference>
<accession>A0ABC8U6F3</accession>
<gene>
    <name evidence="2" type="ORF">ILEXP_LOCUS26487</name>
    <name evidence="3" type="ORF">ILEXP_LOCUS45477</name>
</gene>
<evidence type="ECO:0000313" key="3">
    <source>
        <dbReference type="EMBL" id="CAK9175668.1"/>
    </source>
</evidence>
<dbReference type="Proteomes" id="UP001642360">
    <property type="component" value="Unassembled WGS sequence"/>
</dbReference>
<sequence>MDGHWRERALTFLAAANNHGDLAVKMSSLKQAKDILLSVEPSHAAELFPYLVELQSSPESVVRKALVEVIEEIGLTTMEHSSVLMPVLLTFLKDKENIVARQSIISGTNIFCGVLEELSLQFHRRGIVERWLGELWAWMVRYKDAVFGILLEAGTVGLKLLALKFLETYVLLFTSDTDDSKTPTAEAITRHGRAFNISVVVGGHPVLDPLALTTEANRTLGILLDFLRSASTFPGSLTISVVNWYHRSLETCCGTIAACCCPALLCGVN</sequence>
<comment type="caution">
    <text evidence="3">The sequence shown here is derived from an EMBL/GenBank/DDBJ whole genome shotgun (WGS) entry which is preliminary data.</text>
</comment>
<evidence type="ECO:0000313" key="4">
    <source>
        <dbReference type="Proteomes" id="UP001642360"/>
    </source>
</evidence>
<name>A0ABC8U6F3_9AQUA</name>
<dbReference type="PANTHER" id="PTHR47184:SF3">
    <property type="entry name" value="PHOSPHATIDYLINOSITOL 3-AND 4-KINASE FAMILY PROTEIN-RELATED"/>
    <property type="match status" value="1"/>
</dbReference>